<dbReference type="RefSeq" id="WP_187570726.1">
    <property type="nucleotide sequence ID" value="NZ_CP060711.1"/>
</dbReference>
<evidence type="ECO:0000313" key="3">
    <source>
        <dbReference type="Proteomes" id="UP000515977"/>
    </source>
</evidence>
<keyword evidence="1" id="KW-0732">Signal</keyword>
<dbReference type="EMBL" id="CP060711">
    <property type="protein sequence ID" value="QNN46978.1"/>
    <property type="molecule type" value="Genomic_DNA"/>
</dbReference>
<evidence type="ECO:0000256" key="1">
    <source>
        <dbReference type="SAM" id="SignalP"/>
    </source>
</evidence>
<feature type="chain" id="PRO_5028977987" evidence="1">
    <location>
        <begin position="22"/>
        <end position="138"/>
    </location>
</feature>
<accession>A0A7G9QUF3</accession>
<feature type="signal peptide" evidence="1">
    <location>
        <begin position="1"/>
        <end position="21"/>
    </location>
</feature>
<protein>
    <submittedName>
        <fullName evidence="2">Uncharacterized protein</fullName>
    </submittedName>
</protein>
<reference evidence="2 3" key="1">
    <citation type="submission" date="2020-08" db="EMBL/GenBank/DDBJ databases">
        <title>Genome sequence of Thermomonas brevis KACC 16975T.</title>
        <authorList>
            <person name="Hyun D.-W."/>
            <person name="Bae J.-W."/>
        </authorList>
    </citation>
    <scope>NUCLEOTIDE SEQUENCE [LARGE SCALE GENOMIC DNA]</scope>
    <source>
        <strain evidence="2 3">KACC 16975</strain>
    </source>
</reference>
<organism evidence="2 3">
    <name type="scientific">Thermomonas brevis</name>
    <dbReference type="NCBI Taxonomy" id="215691"/>
    <lineage>
        <taxon>Bacteria</taxon>
        <taxon>Pseudomonadati</taxon>
        <taxon>Pseudomonadota</taxon>
        <taxon>Gammaproteobacteria</taxon>
        <taxon>Lysobacterales</taxon>
        <taxon>Lysobacteraceae</taxon>
        <taxon>Thermomonas</taxon>
    </lineage>
</organism>
<dbReference type="AlphaFoldDB" id="A0A7G9QUF3"/>
<name>A0A7G9QUF3_9GAMM</name>
<dbReference type="KEGG" id="tbv:H9L17_02060"/>
<sequence>MTKFAAVLLAASVAFAAPAFAQDQNVTLQIDSGSVMASAGGDYASASNGQALASGQKIMVNEGSSATLVYGNGCKMQLSQPGVYTVPSQCNAVASNGSGGTNGTNAAIIVGAAAVVGALISNEENSPVGPLSTGIRHF</sequence>
<proteinExistence type="predicted"/>
<keyword evidence="3" id="KW-1185">Reference proteome</keyword>
<gene>
    <name evidence="2" type="ORF">H9L17_02060</name>
</gene>
<evidence type="ECO:0000313" key="2">
    <source>
        <dbReference type="EMBL" id="QNN46978.1"/>
    </source>
</evidence>
<dbReference type="Proteomes" id="UP000515977">
    <property type="component" value="Chromosome"/>
</dbReference>